<feature type="chain" id="PRO_5040344059" evidence="1">
    <location>
        <begin position="26"/>
        <end position="322"/>
    </location>
</feature>
<gene>
    <name evidence="2" type="ORF">ARTHRO_41348</name>
</gene>
<proteinExistence type="predicted"/>
<name>A0A9P1P018_9CYAN</name>
<evidence type="ECO:0000256" key="1">
    <source>
        <dbReference type="SAM" id="SignalP"/>
    </source>
</evidence>
<evidence type="ECO:0000313" key="2">
    <source>
        <dbReference type="EMBL" id="CDM96939.1"/>
    </source>
</evidence>
<keyword evidence="3" id="KW-1185">Reference proteome</keyword>
<reference evidence="2 3" key="1">
    <citation type="submission" date="2014-02" db="EMBL/GenBank/DDBJ databases">
        <authorList>
            <person name="Genoscope - CEA"/>
        </authorList>
    </citation>
    <scope>NUCLEOTIDE SEQUENCE [LARGE SCALE GENOMIC DNA]</scope>
    <source>
        <strain evidence="2 3">PCC 8005</strain>
    </source>
</reference>
<dbReference type="Proteomes" id="UP000032946">
    <property type="component" value="Chromosome"/>
</dbReference>
<feature type="signal peptide" evidence="1">
    <location>
        <begin position="1"/>
        <end position="25"/>
    </location>
</feature>
<dbReference type="AlphaFoldDB" id="A0A9P1P018"/>
<accession>A0A9P1P018</accession>
<organism evidence="2 3">
    <name type="scientific">Limnospira indica PCC 8005</name>
    <dbReference type="NCBI Taxonomy" id="376219"/>
    <lineage>
        <taxon>Bacteria</taxon>
        <taxon>Bacillati</taxon>
        <taxon>Cyanobacteriota</taxon>
        <taxon>Cyanophyceae</taxon>
        <taxon>Oscillatoriophycideae</taxon>
        <taxon>Oscillatoriales</taxon>
        <taxon>Sirenicapillariaceae</taxon>
        <taxon>Limnospira</taxon>
    </lineage>
</organism>
<protein>
    <submittedName>
        <fullName evidence="2">Uncharacterized protein</fullName>
    </submittedName>
</protein>
<sequence length="322" mass="34429">MTIFKQSVALACFAIVALSGSQVLAAGTIKDFQESEETPVNKNFLSLAQDLESQLAVPETIAELVNTNPEVETIAELVNTNPEVETIAEVVNTNPEVETIAELVNTNSQETPQYLSEINENSPSTDAIDLNVVAIQPQWRIAEEIALGDDILGDDIIAQSWQDNPRRAADRNNRRLSNHFSYFAVGGNIGVTGNASGLGKGGGGTLSKAGYSENLSLHTGGVLIGEGASVTALTYSFPMRVDTGGIVASPFIGAGIIYADLFNSDFSFGPLFMTGVDVPISYSFILTGRFNVGYIRETTEVGVMLGVGYVYTRSIWNILGIF</sequence>
<evidence type="ECO:0000313" key="3">
    <source>
        <dbReference type="Proteomes" id="UP000032946"/>
    </source>
</evidence>
<dbReference type="RefSeq" id="WP_008053117.1">
    <property type="nucleotide sequence ID" value="NZ_FO818640.1"/>
</dbReference>
<keyword evidence="1" id="KW-0732">Signal</keyword>
<dbReference type="EMBL" id="FO818640">
    <property type="protein sequence ID" value="CDM96939.1"/>
    <property type="molecule type" value="Genomic_DNA"/>
</dbReference>